<dbReference type="EMBL" id="CAKLPZ010000001">
    <property type="protein sequence ID" value="CAH0999334.1"/>
    <property type="molecule type" value="Genomic_DNA"/>
</dbReference>
<organism evidence="2 3">
    <name type="scientific">Neolewinella maritima</name>
    <dbReference type="NCBI Taxonomy" id="1383882"/>
    <lineage>
        <taxon>Bacteria</taxon>
        <taxon>Pseudomonadati</taxon>
        <taxon>Bacteroidota</taxon>
        <taxon>Saprospiria</taxon>
        <taxon>Saprospirales</taxon>
        <taxon>Lewinellaceae</taxon>
        <taxon>Neolewinella</taxon>
    </lineage>
</organism>
<dbReference type="RefSeq" id="WP_238749522.1">
    <property type="nucleotide sequence ID" value="NZ_CAKLPZ010000001.1"/>
</dbReference>
<gene>
    <name evidence="2" type="ORF">LEM8419_00632</name>
</gene>
<evidence type="ECO:0000313" key="3">
    <source>
        <dbReference type="Proteomes" id="UP000837803"/>
    </source>
</evidence>
<dbReference type="InterPro" id="IPR032342">
    <property type="entry name" value="DUF4861"/>
</dbReference>
<dbReference type="Pfam" id="PF16153">
    <property type="entry name" value="DUF4861"/>
    <property type="match status" value="1"/>
</dbReference>
<evidence type="ECO:0000256" key="1">
    <source>
        <dbReference type="SAM" id="SignalP"/>
    </source>
</evidence>
<dbReference type="Proteomes" id="UP000837803">
    <property type="component" value="Unassembled WGS sequence"/>
</dbReference>
<sequence>MNRLSILVLLLAATACGNPDAETTTDAQASTTPVATTGTNIRLAEAREDGTFEEVTEATRATDHIAKRTPYVYQVEGPAWENENVGFRIYFDERNAIDIFGKRTRDMVLDSVGLNTGGDGESYHDFSDWGMDVLKVGTSLGAGSIGLMIDGQAYHLGDAAEETVRVLEETPERSRLLLSYRGWEVAGRSLDLDWEIGIDTGTYGYTSSVTFTGLRGDEELLTGIVNLLSDTVYTVEQPGRFVMYTYGPQAELDKVLGMAITADESKVLGTGEFMPDETPISSSYYVRLRLTDGEPTEYRFTAGWEPGNADFATREGFVNAIY</sequence>
<comment type="caution">
    <text evidence="2">The sequence shown here is derived from an EMBL/GenBank/DDBJ whole genome shotgun (WGS) entry which is preliminary data.</text>
</comment>
<protein>
    <recommendedName>
        <fullName evidence="4">DUF4861 domain-containing protein</fullName>
    </recommendedName>
</protein>
<feature type="signal peptide" evidence="1">
    <location>
        <begin position="1"/>
        <end position="21"/>
    </location>
</feature>
<evidence type="ECO:0008006" key="4">
    <source>
        <dbReference type="Google" id="ProtNLM"/>
    </source>
</evidence>
<reference evidence="2" key="1">
    <citation type="submission" date="2021-12" db="EMBL/GenBank/DDBJ databases">
        <authorList>
            <person name="Rodrigo-Torres L."/>
            <person name="Arahal R. D."/>
            <person name="Lucena T."/>
        </authorList>
    </citation>
    <scope>NUCLEOTIDE SEQUENCE</scope>
    <source>
        <strain evidence="2">CECT 8419</strain>
    </source>
</reference>
<feature type="chain" id="PRO_5046964632" description="DUF4861 domain-containing protein" evidence="1">
    <location>
        <begin position="22"/>
        <end position="322"/>
    </location>
</feature>
<accession>A0ABM9AYN0</accession>
<dbReference type="PROSITE" id="PS51257">
    <property type="entry name" value="PROKAR_LIPOPROTEIN"/>
    <property type="match status" value="1"/>
</dbReference>
<proteinExistence type="predicted"/>
<name>A0ABM9AYN0_9BACT</name>
<keyword evidence="3" id="KW-1185">Reference proteome</keyword>
<evidence type="ECO:0000313" key="2">
    <source>
        <dbReference type="EMBL" id="CAH0999334.1"/>
    </source>
</evidence>
<keyword evidence="1" id="KW-0732">Signal</keyword>